<dbReference type="Pfam" id="PF02298">
    <property type="entry name" value="Cu_bind_like"/>
    <property type="match status" value="1"/>
</dbReference>
<evidence type="ECO:0000256" key="3">
    <source>
        <dbReference type="SAM" id="SignalP"/>
    </source>
</evidence>
<dbReference type="AlphaFoldDB" id="A0A015LG40"/>
<feature type="region of interest" description="Disordered" evidence="1">
    <location>
        <begin position="128"/>
        <end position="152"/>
    </location>
</feature>
<reference evidence="5 6" key="1">
    <citation type="submission" date="2014-02" db="EMBL/GenBank/DDBJ databases">
        <title>Single nucleus genome sequencing reveals high similarity among nuclei of an endomycorrhizal fungus.</title>
        <authorList>
            <person name="Lin K."/>
            <person name="Geurts R."/>
            <person name="Zhang Z."/>
            <person name="Limpens E."/>
            <person name="Saunders D.G."/>
            <person name="Mu D."/>
            <person name="Pang E."/>
            <person name="Cao H."/>
            <person name="Cha H."/>
            <person name="Lin T."/>
            <person name="Zhou Q."/>
            <person name="Shang Y."/>
            <person name="Li Y."/>
            <person name="Ivanov S."/>
            <person name="Sharma T."/>
            <person name="Velzen R.V."/>
            <person name="Ruijter N.D."/>
            <person name="Aanen D.K."/>
            <person name="Win J."/>
            <person name="Kamoun S."/>
            <person name="Bisseling T."/>
            <person name="Huang S."/>
        </authorList>
    </citation>
    <scope>NUCLEOTIDE SEQUENCE [LARGE SCALE GENOMIC DNA]</scope>
    <source>
        <strain evidence="6">DAOM197198w</strain>
    </source>
</reference>
<dbReference type="SUPFAM" id="SSF49503">
    <property type="entry name" value="Cupredoxins"/>
    <property type="match status" value="1"/>
</dbReference>
<dbReference type="InterPro" id="IPR052953">
    <property type="entry name" value="Ser-rich/MCO-related"/>
</dbReference>
<gene>
    <name evidence="5" type="ORF">RirG_240570</name>
</gene>
<evidence type="ECO:0000313" key="6">
    <source>
        <dbReference type="Proteomes" id="UP000022910"/>
    </source>
</evidence>
<protein>
    <recommendedName>
        <fullName evidence="4">Phytocyanin domain-containing protein</fullName>
    </recommendedName>
</protein>
<comment type="caution">
    <text evidence="5">The sequence shown here is derived from an EMBL/GenBank/DDBJ whole genome shotgun (WGS) entry which is preliminary data.</text>
</comment>
<dbReference type="HOGENOM" id="CLU_090408_0_0_1"/>
<accession>A0A015LG40</accession>
<keyword evidence="2" id="KW-1133">Transmembrane helix</keyword>
<organism evidence="5 6">
    <name type="scientific">Rhizophagus irregularis (strain DAOM 197198w)</name>
    <name type="common">Glomus intraradices</name>
    <dbReference type="NCBI Taxonomy" id="1432141"/>
    <lineage>
        <taxon>Eukaryota</taxon>
        <taxon>Fungi</taxon>
        <taxon>Fungi incertae sedis</taxon>
        <taxon>Mucoromycota</taxon>
        <taxon>Glomeromycotina</taxon>
        <taxon>Glomeromycetes</taxon>
        <taxon>Glomerales</taxon>
        <taxon>Glomeraceae</taxon>
        <taxon>Rhizophagus</taxon>
    </lineage>
</organism>
<sequence>MNKTLSIYLFLLGIIIYAYAADIMVEVGGPKGKNAFIPNVVLATVGDNIVFTWKTGKHSIIESDAAKICSMSSRSDAFTSGGAFMAPKQWTLPVDVAGKRRFYCGVPGHCTPGFGGMEGTLIIRNPNAPGKTGPGKAGKVSSDGINGPDNKNTDNKASTIGAIIGGLFGGILLTIGSVFLYKRNKTNKDKMLVPEDNRNNQDVILIPGNYVMSENNNEYHGDSNIEVYNEQEANQSNNGREESISISKNNDTSGLKKLYYLVSRKNQNK</sequence>
<evidence type="ECO:0000256" key="2">
    <source>
        <dbReference type="SAM" id="Phobius"/>
    </source>
</evidence>
<evidence type="ECO:0000259" key="4">
    <source>
        <dbReference type="Pfam" id="PF02298"/>
    </source>
</evidence>
<name>A0A015LG40_RHIIW</name>
<feature type="transmembrane region" description="Helical" evidence="2">
    <location>
        <begin position="160"/>
        <end position="181"/>
    </location>
</feature>
<feature type="domain" description="Phytocyanin" evidence="4">
    <location>
        <begin position="44"/>
        <end position="113"/>
    </location>
</feature>
<dbReference type="OrthoDB" id="2331100at2759"/>
<keyword evidence="6" id="KW-1185">Reference proteome</keyword>
<feature type="signal peptide" evidence="3">
    <location>
        <begin position="1"/>
        <end position="20"/>
    </location>
</feature>
<dbReference type="InterPro" id="IPR003245">
    <property type="entry name" value="Phytocyanin_dom"/>
</dbReference>
<dbReference type="PANTHER" id="PTHR34883:SF15">
    <property type="entry name" value="EXTRACELLULAR SERINE-RICH PROTEIN"/>
    <property type="match status" value="1"/>
</dbReference>
<dbReference type="GO" id="GO:0009055">
    <property type="term" value="F:electron transfer activity"/>
    <property type="evidence" value="ECO:0007669"/>
    <property type="project" value="InterPro"/>
</dbReference>
<keyword evidence="2" id="KW-0472">Membrane</keyword>
<feature type="chain" id="PRO_5001475054" description="Phytocyanin domain-containing protein" evidence="3">
    <location>
        <begin position="21"/>
        <end position="269"/>
    </location>
</feature>
<proteinExistence type="predicted"/>
<dbReference type="InterPro" id="IPR008972">
    <property type="entry name" value="Cupredoxin"/>
</dbReference>
<evidence type="ECO:0000256" key="1">
    <source>
        <dbReference type="SAM" id="MobiDB-lite"/>
    </source>
</evidence>
<dbReference type="STRING" id="1432141.A0A015LG40"/>
<dbReference type="Gene3D" id="2.60.40.420">
    <property type="entry name" value="Cupredoxins - blue copper proteins"/>
    <property type="match status" value="1"/>
</dbReference>
<dbReference type="Proteomes" id="UP000022910">
    <property type="component" value="Unassembled WGS sequence"/>
</dbReference>
<keyword evidence="3" id="KW-0732">Signal</keyword>
<dbReference type="PANTHER" id="PTHR34883">
    <property type="entry name" value="SERINE-RICH PROTEIN, PUTATIVE-RELATED-RELATED"/>
    <property type="match status" value="1"/>
</dbReference>
<dbReference type="EMBL" id="JEMT01028753">
    <property type="protein sequence ID" value="EXX53798.1"/>
    <property type="molecule type" value="Genomic_DNA"/>
</dbReference>
<evidence type="ECO:0000313" key="5">
    <source>
        <dbReference type="EMBL" id="EXX53798.1"/>
    </source>
</evidence>
<keyword evidence="2" id="KW-0812">Transmembrane</keyword>